<keyword evidence="4" id="KW-1185">Reference proteome</keyword>
<comment type="caution">
    <text evidence="3">The sequence shown here is derived from an EMBL/GenBank/DDBJ whole genome shotgun (WGS) entry which is preliminary data.</text>
</comment>
<keyword evidence="2" id="KW-0732">Signal</keyword>
<dbReference type="Proteomes" id="UP000526501">
    <property type="component" value="Unassembled WGS sequence"/>
</dbReference>
<feature type="region of interest" description="Disordered" evidence="1">
    <location>
        <begin position="237"/>
        <end position="269"/>
    </location>
</feature>
<dbReference type="InterPro" id="IPR037107">
    <property type="entry name" value="Put_OMP_sf"/>
</dbReference>
<name>A0A7X1B520_9BACT</name>
<gene>
    <name evidence="3" type="ORF">H5P27_06845</name>
</gene>
<evidence type="ECO:0000256" key="1">
    <source>
        <dbReference type="SAM" id="MobiDB-lite"/>
    </source>
</evidence>
<dbReference type="Gene3D" id="2.40.128.140">
    <property type="entry name" value="Outer membrane protein"/>
    <property type="match status" value="1"/>
</dbReference>
<dbReference type="InterPro" id="IPR018707">
    <property type="entry name" value="LpxR"/>
</dbReference>
<organism evidence="3 4">
    <name type="scientific">Pelagicoccus albus</name>
    <dbReference type="NCBI Taxonomy" id="415222"/>
    <lineage>
        <taxon>Bacteria</taxon>
        <taxon>Pseudomonadati</taxon>
        <taxon>Verrucomicrobiota</taxon>
        <taxon>Opitutia</taxon>
        <taxon>Puniceicoccales</taxon>
        <taxon>Pelagicoccaceae</taxon>
        <taxon>Pelagicoccus</taxon>
    </lineage>
</organism>
<dbReference type="RefSeq" id="WP_185659649.1">
    <property type="nucleotide sequence ID" value="NZ_CAWPOO010000007.1"/>
</dbReference>
<accession>A0A7X1B520</accession>
<dbReference type="EMBL" id="JACHVC010000007">
    <property type="protein sequence ID" value="MBC2605755.1"/>
    <property type="molecule type" value="Genomic_DNA"/>
</dbReference>
<protein>
    <submittedName>
        <fullName evidence="3">Lipid A deacylase LpxR family protein</fullName>
    </submittedName>
</protein>
<proteinExistence type="predicted"/>
<evidence type="ECO:0000313" key="4">
    <source>
        <dbReference type="Proteomes" id="UP000526501"/>
    </source>
</evidence>
<reference evidence="3 4" key="1">
    <citation type="submission" date="2020-07" db="EMBL/GenBank/DDBJ databases">
        <authorList>
            <person name="Feng X."/>
        </authorList>
    </citation>
    <scope>NUCLEOTIDE SEQUENCE [LARGE SCALE GENOMIC DNA]</scope>
    <source>
        <strain evidence="3 4">JCM23202</strain>
    </source>
</reference>
<feature type="chain" id="PRO_5030981624" evidence="2">
    <location>
        <begin position="29"/>
        <end position="352"/>
    </location>
</feature>
<dbReference type="Pfam" id="PF09982">
    <property type="entry name" value="LpxR"/>
    <property type="match status" value="1"/>
</dbReference>
<evidence type="ECO:0000256" key="2">
    <source>
        <dbReference type="SAM" id="SignalP"/>
    </source>
</evidence>
<sequence length="352" mass="38832">MTLPKHAKTPIFSLAVSTALTAVSTLSAQDINKAFTMALSVENDVFSGTDKAYTNGTRISWDLAEAASYDEIEYLPAWAKAIANKKPETRKDSYSYGATFSIGQNIYTPKDKEATELILDDRPYAGWSYLSLALRENRGRSTDTMEITLGLVGPDSYAEDVQNWVHEKIGATHASGWDNQLKNEFGGILAWRRDSEIFRLPDTREGWGTDFNTSYGFALGNIQTYAHAGASMRFGYNRQTPATPPRIRPGNTSAFPSSESDPRLSDSSPQSGFFITVGAEGRYVAQNIFIEGNTWADSHGLEAQDYVGDYYAGATLLAGKWSLSYVYTVRSEEFVGQEDPHEFGGITIARSF</sequence>
<feature type="signal peptide" evidence="2">
    <location>
        <begin position="1"/>
        <end position="28"/>
    </location>
</feature>
<evidence type="ECO:0000313" key="3">
    <source>
        <dbReference type="EMBL" id="MBC2605755.1"/>
    </source>
</evidence>
<dbReference type="AlphaFoldDB" id="A0A7X1B520"/>